<dbReference type="InterPro" id="IPR052087">
    <property type="entry name" value="RRP12"/>
</dbReference>
<accession>A0A158PNR3</accession>
<evidence type="ECO:0000256" key="3">
    <source>
        <dbReference type="SAM" id="MobiDB-lite"/>
    </source>
</evidence>
<dbReference type="InterPro" id="IPR057860">
    <property type="entry name" value="HEAT_RRP12_N"/>
</dbReference>
<feature type="compositionally biased region" description="Basic and acidic residues" evidence="3">
    <location>
        <begin position="1261"/>
        <end position="1276"/>
    </location>
</feature>
<feature type="domain" description="RRP12 N-terminal HEAT" evidence="5">
    <location>
        <begin position="113"/>
        <end position="295"/>
    </location>
</feature>
<feature type="region of interest" description="Disordered" evidence="3">
    <location>
        <begin position="1213"/>
        <end position="1276"/>
    </location>
</feature>
<feature type="region of interest" description="Disordered" evidence="3">
    <location>
        <begin position="1307"/>
        <end position="1330"/>
    </location>
</feature>
<protein>
    <submittedName>
        <fullName evidence="8">RRP12-like protein (inferred by orthology to a human protein)</fullName>
    </submittedName>
</protein>
<evidence type="ECO:0000259" key="4">
    <source>
        <dbReference type="Pfam" id="PF08161"/>
    </source>
</evidence>
<name>A0A158PNR3_ANISI</name>
<dbReference type="Proteomes" id="UP000267096">
    <property type="component" value="Unassembled WGS sequence"/>
</dbReference>
<evidence type="ECO:0000313" key="8">
    <source>
        <dbReference type="WBParaSite" id="ASIM_0001269001-mRNA-1"/>
    </source>
</evidence>
<reference evidence="8" key="1">
    <citation type="submission" date="2016-04" db="UniProtKB">
        <authorList>
            <consortium name="WormBaseParasite"/>
        </authorList>
    </citation>
    <scope>IDENTIFICATION</scope>
</reference>
<proteinExistence type="predicted"/>
<feature type="region of interest" description="Disordered" evidence="3">
    <location>
        <begin position="1"/>
        <end position="30"/>
    </location>
</feature>
<keyword evidence="7" id="KW-1185">Reference proteome</keyword>
<evidence type="ECO:0000259" key="5">
    <source>
        <dbReference type="Pfam" id="PF25772"/>
    </source>
</evidence>
<comment type="subcellular location">
    <subcellularLocation>
        <location evidence="1">Nucleus</location>
    </subcellularLocation>
</comment>
<dbReference type="OrthoDB" id="2192888at2759"/>
<dbReference type="EMBL" id="UYRR01031146">
    <property type="protein sequence ID" value="VDK46717.1"/>
    <property type="molecule type" value="Genomic_DNA"/>
</dbReference>
<dbReference type="PANTHER" id="PTHR48287">
    <property type="entry name" value="ARM REPEAT SUPERFAMILY PROTEIN"/>
    <property type="match status" value="1"/>
</dbReference>
<evidence type="ECO:0000313" key="6">
    <source>
        <dbReference type="EMBL" id="VDK46717.1"/>
    </source>
</evidence>
<sequence length="1330" mass="148205">MAGKFRVRVSASKLKKHIRKGASSESNPSTCRHRIEARNARTVANTAMVAIDDVPVNDTLLQLPLEDMHIGGDSSSENGESEFLNANKSMISEGCFSAFTACTNPTFDAVHRVWKSGSTMQNDVVAVLAAVAELIKEKGGDETDVEYFGALLSTLESTPPDECQKIAATAYLLNLIMKKINKDILQKYFSRAIQILYNKLSEHADSDNATLLKNLIASIGTLLRAQSIVAIQNTSTKMILASLATLSSHDKPWVRTMSRRALRAVLTDPVTSHSNGVHPAAAHVGELAISLLQQYNGKGASSVVPTRILCLLEGVMHKMASSVFRRLAETILRLMACADGTVKCAAMQCLYRVMQRQPCDAALPVDTNVQLILAIRDFVPPTSDVAVTAYWMQALGEAHVCLTAKDPAESIRLLPRTFEMFVCLFDLSVKTLAQVTMMVLRRLLERCVQKHATAASYCVDLLEKALNVRSVAVWSNVLSTQMKAFEECADAIQTETLNRTLNTLAKLRESQDCFCKGDLDLAVGAAIRYVGLDRVLHAIPLDIDPDVSSSVVDFKRSWLLPVMRVNIHNASLSIFVRFFLPLAIKLHKKTATLDTVTAKIVTTLQHQIWELLPVFLNSAVEFEKYFPELAPILGSALTERADLRMIVLSSIRNAVRFAQQPDAPPERMEVMQRYAKNYLPILFNMYTLENKADDHTGRAVHLATLETIRIYVELTSPALIERYIRSAVEKAHNGDNSLMKKLHILDVLGALAKRANAEGLSKIFDAVHEWFFTEEASLQKKAFRNLEEIMKRNGEPDVQEFFIAYGDEISNILNEDCVSRVARSARASLISILHLRLQQLSTFDAVKRFTTETFAQVVICLDKTHNTHTRTNAFRCLSDVCQRLLSFSADSDDNLSSSLELVLNLIYELATSKALTDPTEVPLNIAQSTMVALNMIAQKYVRKLNAALLNRLLMHACSCIRDRRPVIRVLVVRLIRVLTHKLPDYVLQQYKELIIEAVFENQLTADVTQKVRKANRLLLEEMVDKFGVETLMKSTDKSDWLKQLKAIEKIRRRRERRAEALLTDANTVESEVEDDEDTRSLSSKSARTAGADTILDMLIDSDQESDSGVDSDKEERKSRSGRSSTVWLREGDDEDMVDLLDRETMIGKVTTVKPSQQTNKTVSGGKGLMLSNGKKAEDGFKLSKDGKLIIQDIDALSSGRKRRQHDDVMNMVESSLNETKKKRTVHDAESEDDDEKSGTSDDNIENASAANSRWKPGGMGIHRDTRFEVGKTGGDVRKKGEKFEPYAYIPLRKQKGAATKMHKLIAGARKGASKGLKSKRRRVGKADMLS</sequence>
<feature type="domain" description="RRP12 HEAT" evidence="4">
    <location>
        <begin position="433"/>
        <end position="687"/>
    </location>
</feature>
<dbReference type="InterPro" id="IPR016024">
    <property type="entry name" value="ARM-type_fold"/>
</dbReference>
<evidence type="ECO:0000256" key="2">
    <source>
        <dbReference type="ARBA" id="ARBA00023242"/>
    </source>
</evidence>
<dbReference type="SUPFAM" id="SSF48371">
    <property type="entry name" value="ARM repeat"/>
    <property type="match status" value="1"/>
</dbReference>
<feature type="compositionally biased region" description="Acidic residues" evidence="3">
    <location>
        <begin position="1099"/>
        <end position="1109"/>
    </location>
</feature>
<dbReference type="Pfam" id="PF08161">
    <property type="entry name" value="RRP12_HEAT"/>
    <property type="match status" value="1"/>
</dbReference>
<feature type="region of interest" description="Disordered" evidence="3">
    <location>
        <begin position="1099"/>
        <end position="1130"/>
    </location>
</feature>
<dbReference type="Pfam" id="PF25772">
    <property type="entry name" value="HEAT_RRP12_N"/>
    <property type="match status" value="1"/>
</dbReference>
<gene>
    <name evidence="6" type="ORF">ASIM_LOCUS12156</name>
</gene>
<dbReference type="WBParaSite" id="ASIM_0001269001-mRNA-1">
    <property type="protein sequence ID" value="ASIM_0001269001-mRNA-1"/>
    <property type="gene ID" value="ASIM_0001269001"/>
</dbReference>
<evidence type="ECO:0000256" key="1">
    <source>
        <dbReference type="ARBA" id="ARBA00004123"/>
    </source>
</evidence>
<feature type="region of interest" description="Disordered" evidence="3">
    <location>
        <begin position="1067"/>
        <end position="1086"/>
    </location>
</feature>
<dbReference type="InterPro" id="IPR012978">
    <property type="entry name" value="HEAT_RRP12"/>
</dbReference>
<organism evidence="8">
    <name type="scientific">Anisakis simplex</name>
    <name type="common">Herring worm</name>
    <dbReference type="NCBI Taxonomy" id="6269"/>
    <lineage>
        <taxon>Eukaryota</taxon>
        <taxon>Metazoa</taxon>
        <taxon>Ecdysozoa</taxon>
        <taxon>Nematoda</taxon>
        <taxon>Chromadorea</taxon>
        <taxon>Rhabditida</taxon>
        <taxon>Spirurina</taxon>
        <taxon>Ascaridomorpha</taxon>
        <taxon>Ascaridoidea</taxon>
        <taxon>Anisakidae</taxon>
        <taxon>Anisakis</taxon>
        <taxon>Anisakis simplex complex</taxon>
    </lineage>
</organism>
<evidence type="ECO:0000313" key="7">
    <source>
        <dbReference type="Proteomes" id="UP000267096"/>
    </source>
</evidence>
<dbReference type="GO" id="GO:0005634">
    <property type="term" value="C:nucleus"/>
    <property type="evidence" value="ECO:0007669"/>
    <property type="project" value="UniProtKB-SubCell"/>
</dbReference>
<keyword evidence="2" id="KW-0539">Nucleus</keyword>
<dbReference type="PANTHER" id="PTHR48287:SF1">
    <property type="entry name" value="ARM REPEAT SUPERFAMILY PROTEIN"/>
    <property type="match status" value="1"/>
</dbReference>
<reference evidence="6 7" key="2">
    <citation type="submission" date="2018-11" db="EMBL/GenBank/DDBJ databases">
        <authorList>
            <consortium name="Pathogen Informatics"/>
        </authorList>
    </citation>
    <scope>NUCLEOTIDE SEQUENCE [LARGE SCALE GENOMIC DNA]</scope>
</reference>